<keyword evidence="3" id="KW-1185">Reference proteome</keyword>
<feature type="signal peptide" evidence="1">
    <location>
        <begin position="1"/>
        <end position="29"/>
    </location>
</feature>
<evidence type="ECO:0000313" key="3">
    <source>
        <dbReference type="Proteomes" id="UP001439008"/>
    </source>
</evidence>
<name>A0ABV2AVD1_9EUKA</name>
<dbReference type="Proteomes" id="UP001439008">
    <property type="component" value="Unassembled WGS sequence"/>
</dbReference>
<feature type="chain" id="PRO_5046435937" evidence="1">
    <location>
        <begin position="30"/>
        <end position="60"/>
    </location>
</feature>
<gene>
    <name evidence="2" type="ORF">MHBO_004962</name>
</gene>
<comment type="caution">
    <text evidence="2">The sequence shown here is derived from an EMBL/GenBank/DDBJ whole genome shotgun (WGS) entry which is preliminary data.</text>
</comment>
<reference evidence="2 3" key="1">
    <citation type="journal article" date="2024" name="BMC Biol.">
        <title>Comparative genomics of Ascetosporea gives new insight into the evolutionary basis for animal parasitism in Rhizaria.</title>
        <authorList>
            <person name="Hiltunen Thoren M."/>
            <person name="Onut-Brannstrom I."/>
            <person name="Alfjorden A."/>
            <person name="Peckova H."/>
            <person name="Swords F."/>
            <person name="Hooper C."/>
            <person name="Holzer A.S."/>
            <person name="Bass D."/>
            <person name="Burki F."/>
        </authorList>
    </citation>
    <scope>NUCLEOTIDE SEQUENCE [LARGE SCALE GENOMIC DNA]</scope>
    <source>
        <strain evidence="2">20-A016</strain>
    </source>
</reference>
<evidence type="ECO:0000256" key="1">
    <source>
        <dbReference type="SAM" id="SignalP"/>
    </source>
</evidence>
<organism evidence="2 3">
    <name type="scientific">Bonamia ostreae</name>
    <dbReference type="NCBI Taxonomy" id="126728"/>
    <lineage>
        <taxon>Eukaryota</taxon>
        <taxon>Sar</taxon>
        <taxon>Rhizaria</taxon>
        <taxon>Endomyxa</taxon>
        <taxon>Ascetosporea</taxon>
        <taxon>Haplosporida</taxon>
        <taxon>Bonamia</taxon>
    </lineage>
</organism>
<evidence type="ECO:0000313" key="2">
    <source>
        <dbReference type="EMBL" id="MES1923396.1"/>
    </source>
</evidence>
<accession>A0ABV2AVD1</accession>
<protein>
    <submittedName>
        <fullName evidence="2">Uncharacterized protein</fullName>
    </submittedName>
</protein>
<keyword evidence="1" id="KW-0732">Signal</keyword>
<sequence length="60" mass="6809">MISDLTTCQALPVPTLVHSLALLSLLAQASKPRYRNWKQHTKTLTCQDRCRPSTMDRKPS</sequence>
<proteinExistence type="predicted"/>
<dbReference type="EMBL" id="JBDODL010005976">
    <property type="protein sequence ID" value="MES1923396.1"/>
    <property type="molecule type" value="Genomic_DNA"/>
</dbReference>